<reference evidence="4" key="1">
    <citation type="submission" date="2017-11" db="EMBL/GenBank/DDBJ databases">
        <authorList>
            <person name="Lima N.C."/>
            <person name="Parody-Merino A.M."/>
            <person name="Battley P.F."/>
            <person name="Fidler A.E."/>
            <person name="Prosdocimi F."/>
        </authorList>
    </citation>
    <scope>NUCLEOTIDE SEQUENCE [LARGE SCALE GENOMIC DNA]</scope>
</reference>
<dbReference type="Proteomes" id="UP000233556">
    <property type="component" value="Unassembled WGS sequence"/>
</dbReference>
<name>A0A2I0TXD8_LIMLA</name>
<evidence type="ECO:0000259" key="2">
    <source>
        <dbReference type="Pfam" id="PF08621"/>
    </source>
</evidence>
<feature type="domain" description="RPAP1 N-terminal" evidence="2">
    <location>
        <begin position="206"/>
        <end position="247"/>
    </location>
</feature>
<reference evidence="4" key="2">
    <citation type="submission" date="2017-12" db="EMBL/GenBank/DDBJ databases">
        <title>Genome sequence of the Bar-tailed Godwit (Limosa lapponica baueri).</title>
        <authorList>
            <person name="Lima N.C.B."/>
            <person name="Parody-Merino A.M."/>
            <person name="Battley P.F."/>
            <person name="Fidler A.E."/>
            <person name="Prosdocimi F."/>
        </authorList>
    </citation>
    <scope>NUCLEOTIDE SEQUENCE [LARGE SCALE GENOMIC DNA]</scope>
</reference>
<evidence type="ECO:0000313" key="4">
    <source>
        <dbReference type="Proteomes" id="UP000233556"/>
    </source>
</evidence>
<evidence type="ECO:0000256" key="1">
    <source>
        <dbReference type="SAM" id="MobiDB-lite"/>
    </source>
</evidence>
<dbReference type="PANTHER" id="PTHR21483">
    <property type="entry name" value="RNA POLYMERASE II-ASSOCIATED PROTEIN 1"/>
    <property type="match status" value="1"/>
</dbReference>
<dbReference type="GO" id="GO:0006366">
    <property type="term" value="P:transcription by RNA polymerase II"/>
    <property type="evidence" value="ECO:0007669"/>
    <property type="project" value="InterPro"/>
</dbReference>
<proteinExistence type="predicted"/>
<keyword evidence="4" id="KW-1185">Reference proteome</keyword>
<dbReference type="InterPro" id="IPR039913">
    <property type="entry name" value="RPAP1/Rba50"/>
</dbReference>
<protein>
    <submittedName>
        <fullName evidence="3">Rna polymerase ii-associated protein 1 isoform x1</fullName>
    </submittedName>
</protein>
<gene>
    <name evidence="3" type="ORF">llap_11195</name>
</gene>
<dbReference type="OrthoDB" id="9379925at2759"/>
<dbReference type="EMBL" id="KZ506730">
    <property type="protein sequence ID" value="PKU38495.1"/>
    <property type="molecule type" value="Genomic_DNA"/>
</dbReference>
<organism evidence="3 4">
    <name type="scientific">Limosa lapponica baueri</name>
    <dbReference type="NCBI Taxonomy" id="1758121"/>
    <lineage>
        <taxon>Eukaryota</taxon>
        <taxon>Metazoa</taxon>
        <taxon>Chordata</taxon>
        <taxon>Craniata</taxon>
        <taxon>Vertebrata</taxon>
        <taxon>Euteleostomi</taxon>
        <taxon>Archelosauria</taxon>
        <taxon>Archosauria</taxon>
        <taxon>Dinosauria</taxon>
        <taxon>Saurischia</taxon>
        <taxon>Theropoda</taxon>
        <taxon>Coelurosauria</taxon>
        <taxon>Aves</taxon>
        <taxon>Neognathae</taxon>
        <taxon>Neoaves</taxon>
        <taxon>Charadriiformes</taxon>
        <taxon>Scolopacidae</taxon>
        <taxon>Limosa</taxon>
    </lineage>
</organism>
<dbReference type="Pfam" id="PF08621">
    <property type="entry name" value="RPAP1_N"/>
    <property type="match status" value="1"/>
</dbReference>
<dbReference type="PANTHER" id="PTHR21483:SF18">
    <property type="entry name" value="RNA POLYMERASE II-ASSOCIATED PROTEIN 1"/>
    <property type="match status" value="1"/>
</dbReference>
<feature type="region of interest" description="Disordered" evidence="1">
    <location>
        <begin position="1"/>
        <end position="23"/>
    </location>
</feature>
<dbReference type="InterPro" id="IPR013930">
    <property type="entry name" value="RPAP1_N"/>
</dbReference>
<dbReference type="AlphaFoldDB" id="A0A2I0TXD8"/>
<sequence>MSKSLLVAHGVQPKPSDISVLTPTAPIHLPARRAGLQEQEGRMLSRPKPGESEADLLHFQNQFLAARASPAVKIVKKADKRKGQEGSTDAERPPLQDCKDVVMLDDFPDTLPALTPAPPKKSKIKSACVRFEDEDPEERLESHDQHITAVFSKIIERDTSAVAVTMPVPTGDPFPRTFHRSEIKSERPCLITGEGLGSQKSEQEAQAIHRENLEKLQSMSEEEILQEQEKLLAQLDSSLVAFLKSRRGGNEGQKKELKMEPNRVEEFVGSLPVAQHGVGSCLSTEESGLEESVRKEENMKVEITDWIDVGLP</sequence>
<accession>A0A2I0TXD8</accession>
<evidence type="ECO:0000313" key="3">
    <source>
        <dbReference type="EMBL" id="PKU38495.1"/>
    </source>
</evidence>